<dbReference type="PANTHER" id="PTHR36153">
    <property type="entry name" value="INNER MEMBRANE PROTEIN-RELATED"/>
    <property type="match status" value="1"/>
</dbReference>
<feature type="domain" description="Type VI secretion system component TssM1 N-terminal" evidence="3">
    <location>
        <begin position="186"/>
        <end position="436"/>
    </location>
</feature>
<keyword evidence="1" id="KW-0812">Transmembrane</keyword>
<dbReference type="NCBIfam" id="TIGR03348">
    <property type="entry name" value="VI_IcmF"/>
    <property type="match status" value="1"/>
</dbReference>
<feature type="transmembrane region" description="Helical" evidence="1">
    <location>
        <begin position="50"/>
        <end position="69"/>
    </location>
</feature>
<gene>
    <name evidence="4" type="primary">tssM</name>
    <name evidence="4" type="ORF">KDD17_17415</name>
</gene>
<feature type="transmembrane region" description="Helical" evidence="1">
    <location>
        <begin position="20"/>
        <end position="38"/>
    </location>
</feature>
<sequence>MRLFSFGMFRRMWRITWLRWPLIVIGFACLFAAVWFGLPMTGQDWAQSVWLRAGLIALLVLPILVTMLIRWRRRRRAAAELEEQLVATPVGDGAVLAERMQETLAKLKKSGGSTYLYDLPWYVIIGPPGAGKTTALVHSGLEFPGTDKAAIAGFGGTKNCDFWFAEEAVMIDTAGRYTTQDSDVEADSLSWQAFLQTLKRARPNQPINGVILAFSCEDMMTATEESLEANALAVRARLAELNETLRISVPVYTIFTKADMISGFRDFFGTLPEDKRRAVWGTTFQTKDRTEETYRAVPEEFDKLIARLSDEVTDRMNEEPDTVARIAMFGFPGQLALLQRNVSDFLRRVFQKGHDTKAILRGFYFTSGTQEGTPIDQVLGAMSEETGAIQSGFMSGRGRSYFLHDLLKRVIFEERDWVGYDLRTMRRRAIARSALTSVIVAAVIAGFGIFGYSYWQNATLVREAALASDDYRARSQDLLAQVIITDPSTRPILDALAAARDMPAGWAFPREQTAIERVGLSRRESLRNAALQTYSDSLERLLRPRMMLHLENRLPTLLARGDIQEAYLALKVYILLAKQQSGREDDQAIQAYFARAWAPEYAEPGLDVAYGELNDHLEAMLELDARVQPRLLPNEALVERTQQQIATLSLAQQAYGSIVSDAAALRPFNLSEELEGVQADLVFRTSDGRPLNTLEVPALYTFTGYWSFFQDAMANAEQRLKDDAWVLGASAEKVDYSGQIAGLNRDLHAMYRSDFTRTWREMLARVELVPMAQGAPQYPALAVAAAPFASPILKLAEAVDRETRLSRFLDVVDGMELSPEALASGDIGGELAGVGFDEVERRSGAIQRIALGMLRDRAKFQERAGAGAAAAPSQRRQLESIEQRFEKWHRLVRDGDAGRPIDVLLKGLSELLKNRQLAGRGGTLALDERGMQDALNDMSQGMPFYPETIVGFVNQIESEFLTVSANASMEELQRALAEEVAAYCTQNVASAFPFAQRGARHISTSVFGEFFGFGGRMERFYDNYLREHTQREAGGAIVAREGSALGARLSSGMLSQFARAERIKQAFFPPDAASPQVSFTISQAAASQAVESSEVTFSGRTVQLFPNSSGSSFSWPDETADIAIALLPRAEAGEDSLRFGGGRWALSDFITRGRIRKNGTRADVTHQVGGRSVTFRLEFDSIEIPFLMRELSEFSCPKTIE</sequence>
<dbReference type="AlphaFoldDB" id="A0A975JHN3"/>
<dbReference type="PANTHER" id="PTHR36153:SF1">
    <property type="entry name" value="TYPE VI SECRETION SYSTEM COMPONENT TSSM1"/>
    <property type="match status" value="1"/>
</dbReference>
<dbReference type="InterPro" id="IPR017731">
    <property type="entry name" value="TssM1-like"/>
</dbReference>
<evidence type="ECO:0000313" key="5">
    <source>
        <dbReference type="Proteomes" id="UP000683291"/>
    </source>
</evidence>
<name>A0A975JHN3_9RHOB</name>
<evidence type="ECO:0000259" key="3">
    <source>
        <dbReference type="Pfam" id="PF14331"/>
    </source>
</evidence>
<dbReference type="Proteomes" id="UP000683291">
    <property type="component" value="Chromosome pJK7-1-1"/>
</dbReference>
<proteinExistence type="predicted"/>
<dbReference type="Pfam" id="PF14331">
    <property type="entry name" value="IcmF-related_N"/>
    <property type="match status" value="1"/>
</dbReference>
<organism evidence="4 5">
    <name type="scientific">Sulfitobacter albidus</name>
    <dbReference type="NCBI Taxonomy" id="2829501"/>
    <lineage>
        <taxon>Bacteria</taxon>
        <taxon>Pseudomonadati</taxon>
        <taxon>Pseudomonadota</taxon>
        <taxon>Alphaproteobacteria</taxon>
        <taxon>Rhodobacterales</taxon>
        <taxon>Roseobacteraceae</taxon>
        <taxon>Sulfitobacter</taxon>
    </lineage>
</organism>
<evidence type="ECO:0000313" key="4">
    <source>
        <dbReference type="EMBL" id="QUJ78120.1"/>
    </source>
</evidence>
<dbReference type="SUPFAM" id="SSF52540">
    <property type="entry name" value="P-loop containing nucleoside triphosphate hydrolases"/>
    <property type="match status" value="1"/>
</dbReference>
<evidence type="ECO:0000256" key="1">
    <source>
        <dbReference type="SAM" id="Phobius"/>
    </source>
</evidence>
<protein>
    <submittedName>
        <fullName evidence="4">Type VI secretion system membrane subunit TssM</fullName>
    </submittedName>
</protein>
<dbReference type="EMBL" id="CP073582">
    <property type="protein sequence ID" value="QUJ78120.1"/>
    <property type="molecule type" value="Genomic_DNA"/>
</dbReference>
<dbReference type="InterPro" id="IPR027417">
    <property type="entry name" value="P-loop_NTPase"/>
</dbReference>
<dbReference type="RefSeq" id="WP_212706312.1">
    <property type="nucleotide sequence ID" value="NZ_CP073582.1"/>
</dbReference>
<dbReference type="Pfam" id="PF06761">
    <property type="entry name" value="IcmF-related"/>
    <property type="match status" value="1"/>
</dbReference>
<feature type="domain" description="IcmF-related" evidence="2">
    <location>
        <begin position="493"/>
        <end position="804"/>
    </location>
</feature>
<keyword evidence="5" id="KW-1185">Reference proteome</keyword>
<dbReference type="InterPro" id="IPR025743">
    <property type="entry name" value="TssM1_N"/>
</dbReference>
<dbReference type="KEGG" id="sual:KDD17_17415"/>
<dbReference type="InterPro" id="IPR009612">
    <property type="entry name" value="IcmF-rel"/>
</dbReference>
<dbReference type="InterPro" id="IPR053156">
    <property type="entry name" value="T6SS_TssM-like"/>
</dbReference>
<accession>A0A975JHN3</accession>
<keyword evidence="1" id="KW-1133">Transmembrane helix</keyword>
<keyword evidence="1" id="KW-0472">Membrane</keyword>
<reference evidence="4" key="1">
    <citation type="submission" date="2021-04" db="EMBL/GenBank/DDBJ databases">
        <title>Complete genome sequence for Sulfitobacter sp. strain JK7-1.</title>
        <authorList>
            <person name="Park S.-J."/>
        </authorList>
    </citation>
    <scope>NUCLEOTIDE SEQUENCE</scope>
    <source>
        <strain evidence="4">JK7-1</strain>
    </source>
</reference>
<evidence type="ECO:0000259" key="2">
    <source>
        <dbReference type="Pfam" id="PF06761"/>
    </source>
</evidence>
<feature type="transmembrane region" description="Helical" evidence="1">
    <location>
        <begin position="433"/>
        <end position="455"/>
    </location>
</feature>